<dbReference type="Gene3D" id="3.20.20.60">
    <property type="entry name" value="Phosphoenolpyruvate-binding domains"/>
    <property type="match status" value="1"/>
</dbReference>
<dbReference type="InterPro" id="IPR015813">
    <property type="entry name" value="Pyrv/PenolPyrv_kinase-like_dom"/>
</dbReference>
<dbReference type="SUPFAM" id="SSF52009">
    <property type="entry name" value="Phosphohistidine domain"/>
    <property type="match status" value="1"/>
</dbReference>
<sequence length="436" mass="48216">MNKGRILTISLSVCDAAVSRHLCLIDPAKDIDKLLDGLILATEATDPDWVPIMTRAAVSSRIMAGVLRMLLSSVPAIVGTGNSTYVLYTSQGVTVSCAVGDKGFVYEGISTFSTQTVDLTGLREVKTKVMLNLANPASAYRWWRLPEDGIGLARMEFVVANAVQVHPAPAYFVDKLSHSFAALCATFYPKPAIIRMSDFKINEYANLIGGVEFEPKEENPILGFRGASRYYSPHYKVGFELECRAIQRLREEMGFGNAVIMTPFCRNTGEAKKVAEVMAEYGLKRGENGFGLYVMYQILSNVIMANEFTEHFNNFSIGSNVLTQLTLSVDRDSGQLEDLFNEQDEAVKWMMARMIAVARRKDCKIGICGQAPSNHPEFAKFLVEAGINSISVSPDSFVAVEKHMVANERACCFLAKLPYDLRYVLSSVMYYTSSPP</sequence>
<reference evidence="5 6" key="1">
    <citation type="journal article" date="2018" name="Front. Microbiol.">
        <title>Genomic and genetic insights into a cosmopolitan fungus, Paecilomyces variotii (Eurotiales).</title>
        <authorList>
            <person name="Urquhart A.S."/>
            <person name="Mondo S.J."/>
            <person name="Makela M.R."/>
            <person name="Hane J.K."/>
            <person name="Wiebenga A."/>
            <person name="He G."/>
            <person name="Mihaltcheva S."/>
            <person name="Pangilinan J."/>
            <person name="Lipzen A."/>
            <person name="Barry K."/>
            <person name="de Vries R.P."/>
            <person name="Grigoriev I.V."/>
            <person name="Idnurm A."/>
        </authorList>
    </citation>
    <scope>NUCLEOTIDE SEQUENCE [LARGE SCALE GENOMIC DNA]</scope>
    <source>
        <strain evidence="5 6">CBS 101075</strain>
    </source>
</reference>
<proteinExistence type="inferred from homology"/>
<dbReference type="InterPro" id="IPR036637">
    <property type="entry name" value="Phosphohistidine_dom_sf"/>
</dbReference>
<dbReference type="GO" id="GO:0008986">
    <property type="term" value="F:pyruvate, water dikinase activity"/>
    <property type="evidence" value="ECO:0007669"/>
    <property type="project" value="InterPro"/>
</dbReference>
<dbReference type="AlphaFoldDB" id="A0A443HZG4"/>
<evidence type="ECO:0000256" key="1">
    <source>
        <dbReference type="ARBA" id="ARBA00007837"/>
    </source>
</evidence>
<protein>
    <submittedName>
        <fullName evidence="5">Pyruvate/Phosphoenolpyruvate kinase-like domain-containing protein</fullName>
    </submittedName>
</protein>
<dbReference type="GeneID" id="39602739"/>
<dbReference type="SUPFAM" id="SSF51621">
    <property type="entry name" value="Phosphoenolpyruvate/pyruvate domain"/>
    <property type="match status" value="1"/>
</dbReference>
<dbReference type="VEuPathDB" id="FungiDB:C8Q69DRAFT_519106"/>
<feature type="domain" description="PEP-utilising enzyme C-terminal" evidence="4">
    <location>
        <begin position="124"/>
        <end position="405"/>
    </location>
</feature>
<keyword evidence="3" id="KW-0067">ATP-binding</keyword>
<dbReference type="Gene3D" id="3.50.30.10">
    <property type="entry name" value="Phosphohistidine domain"/>
    <property type="match status" value="1"/>
</dbReference>
<keyword evidence="2" id="KW-0547">Nucleotide-binding</keyword>
<gene>
    <name evidence="5" type="ORF">C8Q69DRAFT_519106</name>
</gene>
<comment type="similarity">
    <text evidence="1">Belongs to the PEP-utilizing enzyme family.</text>
</comment>
<evidence type="ECO:0000259" key="4">
    <source>
        <dbReference type="Pfam" id="PF02896"/>
    </source>
</evidence>
<organism evidence="5 6">
    <name type="scientific">Byssochlamys spectabilis</name>
    <name type="common">Paecilomyces variotii</name>
    <dbReference type="NCBI Taxonomy" id="264951"/>
    <lineage>
        <taxon>Eukaryota</taxon>
        <taxon>Fungi</taxon>
        <taxon>Dikarya</taxon>
        <taxon>Ascomycota</taxon>
        <taxon>Pezizomycotina</taxon>
        <taxon>Eurotiomycetes</taxon>
        <taxon>Eurotiomycetidae</taxon>
        <taxon>Eurotiales</taxon>
        <taxon>Thermoascaceae</taxon>
        <taxon>Paecilomyces</taxon>
    </lineage>
</organism>
<evidence type="ECO:0000256" key="2">
    <source>
        <dbReference type="ARBA" id="ARBA00022741"/>
    </source>
</evidence>
<accession>A0A443HZG4</accession>
<dbReference type="RefSeq" id="XP_028486805.1">
    <property type="nucleotide sequence ID" value="XM_028633462.1"/>
</dbReference>
<dbReference type="EMBL" id="RCNU01000003">
    <property type="protein sequence ID" value="RWQ97160.1"/>
    <property type="molecule type" value="Genomic_DNA"/>
</dbReference>
<dbReference type="GO" id="GO:0005524">
    <property type="term" value="F:ATP binding"/>
    <property type="evidence" value="ECO:0007669"/>
    <property type="project" value="UniProtKB-KW"/>
</dbReference>
<evidence type="ECO:0000313" key="6">
    <source>
        <dbReference type="Proteomes" id="UP000283841"/>
    </source>
</evidence>
<evidence type="ECO:0000313" key="5">
    <source>
        <dbReference type="EMBL" id="RWQ97160.1"/>
    </source>
</evidence>
<name>A0A443HZG4_BYSSP</name>
<dbReference type="Proteomes" id="UP000283841">
    <property type="component" value="Unassembled WGS sequence"/>
</dbReference>
<dbReference type="InterPro" id="IPR006319">
    <property type="entry name" value="PEP_synth"/>
</dbReference>
<keyword evidence="5" id="KW-0670">Pyruvate</keyword>
<keyword evidence="5" id="KW-0418">Kinase</keyword>
<comment type="caution">
    <text evidence="5">The sequence shown here is derived from an EMBL/GenBank/DDBJ whole genome shotgun (WGS) entry which is preliminary data.</text>
</comment>
<dbReference type="InterPro" id="IPR040442">
    <property type="entry name" value="Pyrv_kinase-like_dom_sf"/>
</dbReference>
<dbReference type="STRING" id="264951.A0A443HZG4"/>
<keyword evidence="6" id="KW-1185">Reference proteome</keyword>
<evidence type="ECO:0000256" key="3">
    <source>
        <dbReference type="ARBA" id="ARBA00022840"/>
    </source>
</evidence>
<keyword evidence="5" id="KW-0808">Transferase</keyword>
<dbReference type="Pfam" id="PF02896">
    <property type="entry name" value="PEP-utilizers_C"/>
    <property type="match status" value="1"/>
</dbReference>
<dbReference type="PANTHER" id="PTHR43030">
    <property type="entry name" value="PHOSPHOENOLPYRUVATE SYNTHASE"/>
    <property type="match status" value="1"/>
</dbReference>
<dbReference type="InterPro" id="IPR000121">
    <property type="entry name" value="PEP_util_C"/>
</dbReference>
<dbReference type="PANTHER" id="PTHR43030:SF1">
    <property type="entry name" value="PHOSPHOENOLPYRUVATE SYNTHASE"/>
    <property type="match status" value="1"/>
</dbReference>